<dbReference type="STRING" id="137246.A0A401SP72"/>
<evidence type="ECO:0000313" key="11">
    <source>
        <dbReference type="Proteomes" id="UP000287033"/>
    </source>
</evidence>
<keyword evidence="4" id="KW-0109">Calcium transport</keyword>
<evidence type="ECO:0000256" key="3">
    <source>
        <dbReference type="ARBA" id="ARBA00022449"/>
    </source>
</evidence>
<evidence type="ECO:0000256" key="7">
    <source>
        <dbReference type="ARBA" id="ARBA00023136"/>
    </source>
</evidence>
<feature type="non-terminal residue" evidence="10">
    <location>
        <position position="1"/>
    </location>
</feature>
<evidence type="ECO:0000256" key="5">
    <source>
        <dbReference type="ARBA" id="ARBA00022692"/>
    </source>
</evidence>
<dbReference type="InterPro" id="IPR044880">
    <property type="entry name" value="NCX_ion-bd_dom_sf"/>
</dbReference>
<feature type="transmembrane region" description="Helical" evidence="8">
    <location>
        <begin position="466"/>
        <end position="488"/>
    </location>
</feature>
<keyword evidence="4" id="KW-0106">Calcium</keyword>
<dbReference type="GO" id="GO:0099093">
    <property type="term" value="P:calcium export from the mitochondrion"/>
    <property type="evidence" value="ECO:0007669"/>
    <property type="project" value="TreeGrafter"/>
</dbReference>
<evidence type="ECO:0000256" key="8">
    <source>
        <dbReference type="SAM" id="Phobius"/>
    </source>
</evidence>
<keyword evidence="5 8" id="KW-0812">Transmembrane</keyword>
<keyword evidence="6 8" id="KW-1133">Transmembrane helix</keyword>
<keyword evidence="3" id="KW-0050">Antiport</keyword>
<feature type="transmembrane region" description="Helical" evidence="8">
    <location>
        <begin position="551"/>
        <end position="570"/>
    </location>
</feature>
<dbReference type="InterPro" id="IPR051359">
    <property type="entry name" value="CaCA_antiporter"/>
</dbReference>
<feature type="transmembrane region" description="Helical" evidence="8">
    <location>
        <begin position="194"/>
        <end position="218"/>
    </location>
</feature>
<feature type="transmembrane region" description="Helical" evidence="8">
    <location>
        <begin position="349"/>
        <end position="368"/>
    </location>
</feature>
<keyword evidence="2" id="KW-0813">Transport</keyword>
<comment type="subcellular location">
    <subcellularLocation>
        <location evidence="1">Membrane</location>
        <topology evidence="1">Multi-pass membrane protein</topology>
    </subcellularLocation>
</comment>
<reference evidence="10 11" key="1">
    <citation type="journal article" date="2018" name="Nat. Ecol. Evol.">
        <title>Shark genomes provide insights into elasmobranch evolution and the origin of vertebrates.</title>
        <authorList>
            <person name="Hara Y"/>
            <person name="Yamaguchi K"/>
            <person name="Onimaru K"/>
            <person name="Kadota M"/>
            <person name="Koyanagi M"/>
            <person name="Keeley SD"/>
            <person name="Tatsumi K"/>
            <person name="Tanaka K"/>
            <person name="Motone F"/>
            <person name="Kageyama Y"/>
            <person name="Nozu R"/>
            <person name="Adachi N"/>
            <person name="Nishimura O"/>
            <person name="Nakagawa R"/>
            <person name="Tanegashima C"/>
            <person name="Kiyatake I"/>
            <person name="Matsumoto R"/>
            <person name="Murakumo K"/>
            <person name="Nishida K"/>
            <person name="Terakita A"/>
            <person name="Kuratani S"/>
            <person name="Sato K"/>
            <person name="Hyodo S Kuraku.S."/>
        </authorList>
    </citation>
    <scope>NUCLEOTIDE SEQUENCE [LARGE SCALE GENOMIC DNA]</scope>
</reference>
<organism evidence="10 11">
    <name type="scientific">Chiloscyllium punctatum</name>
    <name type="common">Brownbanded bambooshark</name>
    <name type="synonym">Hemiscyllium punctatum</name>
    <dbReference type="NCBI Taxonomy" id="137246"/>
    <lineage>
        <taxon>Eukaryota</taxon>
        <taxon>Metazoa</taxon>
        <taxon>Chordata</taxon>
        <taxon>Craniata</taxon>
        <taxon>Vertebrata</taxon>
        <taxon>Chondrichthyes</taxon>
        <taxon>Elasmobranchii</taxon>
        <taxon>Galeomorphii</taxon>
        <taxon>Galeoidea</taxon>
        <taxon>Orectolobiformes</taxon>
        <taxon>Hemiscylliidae</taxon>
        <taxon>Chiloscyllium</taxon>
    </lineage>
</organism>
<evidence type="ECO:0000256" key="1">
    <source>
        <dbReference type="ARBA" id="ARBA00004141"/>
    </source>
</evidence>
<dbReference type="OMA" id="VKQPIDM"/>
<dbReference type="GO" id="GO:0016020">
    <property type="term" value="C:membrane"/>
    <property type="evidence" value="ECO:0007669"/>
    <property type="project" value="UniProtKB-SubCell"/>
</dbReference>
<feature type="transmembrane region" description="Helical" evidence="8">
    <location>
        <begin position="582"/>
        <end position="602"/>
    </location>
</feature>
<feature type="transmembrane region" description="Helical" evidence="8">
    <location>
        <begin position="411"/>
        <end position="430"/>
    </location>
</feature>
<feature type="transmembrane region" description="Helical" evidence="8">
    <location>
        <begin position="509"/>
        <end position="531"/>
    </location>
</feature>
<dbReference type="GO" id="GO:0006874">
    <property type="term" value="P:intracellular calcium ion homeostasis"/>
    <property type="evidence" value="ECO:0007669"/>
    <property type="project" value="TreeGrafter"/>
</dbReference>
<dbReference type="PANTHER" id="PTHR12266">
    <property type="entry name" value="NA+/CA2+ K+ INDEPENDENT EXCHANGER"/>
    <property type="match status" value="1"/>
</dbReference>
<evidence type="ECO:0000256" key="6">
    <source>
        <dbReference type="ARBA" id="ARBA00022989"/>
    </source>
</evidence>
<sequence length="604" mass="66493">AELEADRRYRSPVMTAGNAAVACCSPLVWAIACIVAAPQLTAESYYVGTAGGKSEPRSSKSGLNGNESAFNLLLIGGTSAAVECHSVVQLNGSQWCSFVKTTEDCKLDSGFIDYLQGAICGFCHNLLPFAVFLYAIWLFYLFAFLGTTAELFFCPNLAAIAASLKLSHNVALLVIIFAIAAFSDPRTANMAIGALFGAGIFVTTIVAGGVALASPFIVASRPFLRDVIFYMAAVFWTFLILYFGSIDLGQALGYLALYAVYVLTVIISSLIYRKCKNQEHASLYTCQSEYCDVEDTNPSCIRTRYYEDASEYQPLIRTEESKSTKSILLDSLNPIDFQEWRRKRLPWKIFKCLLLPIEFFLLICIPVVDFDQEGHNWKRPLNCLQVVTGSLVCILAFKSGYYGLLCIGDQFPVWVLVLLISLIIAALIFFTTKNEEPPKYHCVFSFIGFLFSTILINTVATEVVNLLRAIGIIFNLSNTVLGLTLLAWGNSVGDLFSDITLARQGYQRMAIAACFGGIIFNMLFGIGLSSLIQMPYNNYVLEIKCDGLLDWILVGSLGLSLVMSFILIPVQRFKLGKVYGGILVSFYVLFIVVALLTEAGIIHV</sequence>
<evidence type="ECO:0000259" key="9">
    <source>
        <dbReference type="Pfam" id="PF01699"/>
    </source>
</evidence>
<dbReference type="InterPro" id="IPR004837">
    <property type="entry name" value="NaCa_Exmemb"/>
</dbReference>
<keyword evidence="4" id="KW-0406">Ion transport</keyword>
<feature type="domain" description="Sodium/calcium exchanger membrane region" evidence="9">
    <location>
        <begin position="135"/>
        <end position="266"/>
    </location>
</feature>
<dbReference type="PANTHER" id="PTHR12266:SF0">
    <property type="entry name" value="MITOCHONDRIAL SODIUM_CALCIUM EXCHANGER PROTEIN"/>
    <property type="match status" value="1"/>
</dbReference>
<feature type="transmembrane region" description="Helical" evidence="8">
    <location>
        <begin position="442"/>
        <end position="460"/>
    </location>
</feature>
<evidence type="ECO:0000313" key="10">
    <source>
        <dbReference type="EMBL" id="GCC32180.1"/>
    </source>
</evidence>
<evidence type="ECO:0000256" key="2">
    <source>
        <dbReference type="ARBA" id="ARBA00022448"/>
    </source>
</evidence>
<feature type="transmembrane region" description="Helical" evidence="8">
    <location>
        <begin position="251"/>
        <end position="272"/>
    </location>
</feature>
<dbReference type="GO" id="GO:0005432">
    <property type="term" value="F:calcium:sodium antiporter activity"/>
    <property type="evidence" value="ECO:0007669"/>
    <property type="project" value="TreeGrafter"/>
</dbReference>
<keyword evidence="11" id="KW-1185">Reference proteome</keyword>
<accession>A0A401SP72</accession>
<feature type="domain" description="Sodium/calcium exchanger membrane region" evidence="9">
    <location>
        <begin position="445"/>
        <end position="595"/>
    </location>
</feature>
<feature type="transmembrane region" description="Helical" evidence="8">
    <location>
        <begin position="157"/>
        <end position="182"/>
    </location>
</feature>
<dbReference type="Proteomes" id="UP000287033">
    <property type="component" value="Unassembled WGS sequence"/>
</dbReference>
<comment type="caution">
    <text evidence="10">The sequence shown here is derived from an EMBL/GenBank/DDBJ whole genome shotgun (WGS) entry which is preliminary data.</text>
</comment>
<keyword evidence="7 8" id="KW-0472">Membrane</keyword>
<gene>
    <name evidence="10" type="ORF">chiPu_0010640</name>
</gene>
<protein>
    <recommendedName>
        <fullName evidence="9">Sodium/calcium exchanger membrane region domain-containing protein</fullName>
    </recommendedName>
</protein>
<dbReference type="AlphaFoldDB" id="A0A401SP72"/>
<dbReference type="OrthoDB" id="407410at2759"/>
<proteinExistence type="predicted"/>
<evidence type="ECO:0000256" key="4">
    <source>
        <dbReference type="ARBA" id="ARBA00022568"/>
    </source>
</evidence>
<dbReference type="Pfam" id="PF01699">
    <property type="entry name" value="Na_Ca_ex"/>
    <property type="match status" value="2"/>
</dbReference>
<feature type="transmembrane region" description="Helical" evidence="8">
    <location>
        <begin position="227"/>
        <end position="245"/>
    </location>
</feature>
<name>A0A401SP72_CHIPU</name>
<dbReference type="Gene3D" id="1.20.1420.30">
    <property type="entry name" value="NCX, central ion-binding region"/>
    <property type="match status" value="2"/>
</dbReference>
<dbReference type="EMBL" id="BEZZ01000418">
    <property type="protein sequence ID" value="GCC32180.1"/>
    <property type="molecule type" value="Genomic_DNA"/>
</dbReference>
<feature type="transmembrane region" description="Helical" evidence="8">
    <location>
        <begin position="126"/>
        <end position="145"/>
    </location>
</feature>